<keyword evidence="3" id="KW-1185">Reference proteome</keyword>
<name>A0A7M7HFF6_NASVI</name>
<evidence type="ECO:0000313" key="3">
    <source>
        <dbReference type="Proteomes" id="UP000002358"/>
    </source>
</evidence>
<feature type="region of interest" description="Disordered" evidence="1">
    <location>
        <begin position="68"/>
        <end position="140"/>
    </location>
</feature>
<organism evidence="2 3">
    <name type="scientific">Nasonia vitripennis</name>
    <name type="common">Parasitic wasp</name>
    <dbReference type="NCBI Taxonomy" id="7425"/>
    <lineage>
        <taxon>Eukaryota</taxon>
        <taxon>Metazoa</taxon>
        <taxon>Ecdysozoa</taxon>
        <taxon>Arthropoda</taxon>
        <taxon>Hexapoda</taxon>
        <taxon>Insecta</taxon>
        <taxon>Pterygota</taxon>
        <taxon>Neoptera</taxon>
        <taxon>Endopterygota</taxon>
        <taxon>Hymenoptera</taxon>
        <taxon>Apocrita</taxon>
        <taxon>Proctotrupomorpha</taxon>
        <taxon>Chalcidoidea</taxon>
        <taxon>Pteromalidae</taxon>
        <taxon>Pteromalinae</taxon>
        <taxon>Nasonia</taxon>
    </lineage>
</organism>
<evidence type="ECO:0000256" key="1">
    <source>
        <dbReference type="SAM" id="MobiDB-lite"/>
    </source>
</evidence>
<reference evidence="2" key="1">
    <citation type="submission" date="2021-01" db="UniProtKB">
        <authorList>
            <consortium name="EnsemblMetazoa"/>
        </authorList>
    </citation>
    <scope>IDENTIFICATION</scope>
</reference>
<dbReference type="GeneID" id="103317307"/>
<dbReference type="AlphaFoldDB" id="A0A7M7HFF6"/>
<dbReference type="EnsemblMetazoa" id="XM_008214858">
    <property type="protein sequence ID" value="XP_008213080"/>
    <property type="gene ID" value="LOC103317307"/>
</dbReference>
<protein>
    <submittedName>
        <fullName evidence="2">Uncharacterized protein</fullName>
    </submittedName>
</protein>
<feature type="compositionally biased region" description="Acidic residues" evidence="1">
    <location>
        <begin position="121"/>
        <end position="132"/>
    </location>
</feature>
<dbReference type="Proteomes" id="UP000002358">
    <property type="component" value="Chromosome 1"/>
</dbReference>
<proteinExistence type="predicted"/>
<sequence>MQTKPDQPYLSTQGPIRMIRSDLLIYFCFPFGKTRSDVSNEHISAFLAVEPTSSENLGINSFSFEACKMGNTHSSSDSDSDGFHRRNPWDEDDSDDSDESRRRPPSPPPKKPKLELKYNEQDNEEEDDDEGSEIEKSTYKSQHGLLTAMNFNSIL</sequence>
<evidence type="ECO:0000313" key="2">
    <source>
        <dbReference type="EnsemblMetazoa" id="XP_008213080"/>
    </source>
</evidence>
<accession>A0A7M7HFF6</accession>
<dbReference type="RefSeq" id="XP_008213080.2">
    <property type="nucleotide sequence ID" value="XM_008214858.3"/>
</dbReference>